<reference evidence="2" key="1">
    <citation type="journal article" date="2020" name="Stud. Mycol.">
        <title>101 Dothideomycetes genomes: a test case for predicting lifestyles and emergence of pathogens.</title>
        <authorList>
            <person name="Haridas S."/>
            <person name="Albert R."/>
            <person name="Binder M."/>
            <person name="Bloem J."/>
            <person name="Labutti K."/>
            <person name="Salamov A."/>
            <person name="Andreopoulos B."/>
            <person name="Baker S."/>
            <person name="Barry K."/>
            <person name="Bills G."/>
            <person name="Bluhm B."/>
            <person name="Cannon C."/>
            <person name="Castanera R."/>
            <person name="Culley D."/>
            <person name="Daum C."/>
            <person name="Ezra D."/>
            <person name="Gonzalez J."/>
            <person name="Henrissat B."/>
            <person name="Kuo A."/>
            <person name="Liang C."/>
            <person name="Lipzen A."/>
            <person name="Lutzoni F."/>
            <person name="Magnuson J."/>
            <person name="Mondo S."/>
            <person name="Nolan M."/>
            <person name="Ohm R."/>
            <person name="Pangilinan J."/>
            <person name="Park H.-J."/>
            <person name="Ramirez L."/>
            <person name="Alfaro M."/>
            <person name="Sun H."/>
            <person name="Tritt A."/>
            <person name="Yoshinaga Y."/>
            <person name="Zwiers L.-H."/>
            <person name="Turgeon B."/>
            <person name="Goodwin S."/>
            <person name="Spatafora J."/>
            <person name="Crous P."/>
            <person name="Grigoriev I."/>
        </authorList>
    </citation>
    <scope>NUCLEOTIDE SEQUENCE</scope>
    <source>
        <strain evidence="2">ATCC 36951</strain>
    </source>
</reference>
<gene>
    <name evidence="2" type="ORF">M409DRAFT_53112</name>
</gene>
<proteinExistence type="predicted"/>
<organism evidence="2 3">
    <name type="scientific">Zasmidium cellare ATCC 36951</name>
    <dbReference type="NCBI Taxonomy" id="1080233"/>
    <lineage>
        <taxon>Eukaryota</taxon>
        <taxon>Fungi</taxon>
        <taxon>Dikarya</taxon>
        <taxon>Ascomycota</taxon>
        <taxon>Pezizomycotina</taxon>
        <taxon>Dothideomycetes</taxon>
        <taxon>Dothideomycetidae</taxon>
        <taxon>Mycosphaerellales</taxon>
        <taxon>Mycosphaerellaceae</taxon>
        <taxon>Zasmidium</taxon>
    </lineage>
</organism>
<dbReference type="OrthoDB" id="2014201at2759"/>
<dbReference type="AlphaFoldDB" id="A0A6A6CRI0"/>
<dbReference type="RefSeq" id="XP_033669321.1">
    <property type="nucleotide sequence ID" value="XM_033812270.1"/>
</dbReference>
<evidence type="ECO:0000313" key="3">
    <source>
        <dbReference type="Proteomes" id="UP000799537"/>
    </source>
</evidence>
<dbReference type="EMBL" id="ML993590">
    <property type="protein sequence ID" value="KAF2168432.1"/>
    <property type="molecule type" value="Genomic_DNA"/>
</dbReference>
<dbReference type="GeneID" id="54565542"/>
<feature type="compositionally biased region" description="Low complexity" evidence="1">
    <location>
        <begin position="1"/>
        <end position="23"/>
    </location>
</feature>
<dbReference type="Proteomes" id="UP000799537">
    <property type="component" value="Unassembled WGS sequence"/>
</dbReference>
<evidence type="ECO:0000256" key="1">
    <source>
        <dbReference type="SAM" id="MobiDB-lite"/>
    </source>
</evidence>
<keyword evidence="3" id="KW-1185">Reference proteome</keyword>
<evidence type="ECO:0000313" key="2">
    <source>
        <dbReference type="EMBL" id="KAF2168432.1"/>
    </source>
</evidence>
<feature type="region of interest" description="Disordered" evidence="1">
    <location>
        <begin position="256"/>
        <end position="303"/>
    </location>
</feature>
<sequence>MNHSIITSTTSSTTPSAEEATSSMHSQRTERRHITHLPSPLSRDEQPMPTKQLAALYRSKTVEAVQIRQSHINTEPTDRCFPALQYHTTERSTQFRLRDWPRAQGRMKEDGATCGFGFHIQLVMRALSDAVLTHDDASILAEARTSRACCSFQHGSKYPLTVPHTPSLTDAALRAVEIEATKSNIILKKCELLVPGKHHDLQIAAKCFEDTWTKLHPGMYMKKEELMKRLADGEFGTPPRSSTNTDSVPRSSYNAAIASSNSSSVRASNDVVDEQGGMCDRSTSNTSARGLKRLFKRNDSITE</sequence>
<feature type="compositionally biased region" description="Low complexity" evidence="1">
    <location>
        <begin position="256"/>
        <end position="269"/>
    </location>
</feature>
<name>A0A6A6CRI0_ZASCE</name>
<accession>A0A6A6CRI0</accession>
<feature type="region of interest" description="Disordered" evidence="1">
    <location>
        <begin position="1"/>
        <end position="48"/>
    </location>
</feature>
<protein>
    <submittedName>
        <fullName evidence="2">Uncharacterized protein</fullName>
    </submittedName>
</protein>